<gene>
    <name evidence="1" type="ORF">DU73_04150</name>
</gene>
<reference evidence="1" key="1">
    <citation type="journal article" date="2015" name="ISME J.">
        <title>Genomic and phenotypic differentiation among Methanosarcina mazei populations from Columbia River sediment.</title>
        <authorList>
            <person name="Youngblut N.D."/>
            <person name="Wirth J.S."/>
            <person name="Henriksen J.R."/>
            <person name="Smith M."/>
            <person name="Simon H."/>
            <person name="Metcalf W.W."/>
            <person name="Whitaker R.J."/>
        </authorList>
    </citation>
    <scope>NUCLEOTIDE SEQUENCE [LARGE SCALE GENOMIC DNA]</scope>
    <source>
        <strain evidence="1">1.H.A.2.8</strain>
    </source>
</reference>
<organism evidence="1">
    <name type="scientific">Methanosarcina mazei</name>
    <name type="common">Methanosarcina frisia</name>
    <dbReference type="NCBI Taxonomy" id="2209"/>
    <lineage>
        <taxon>Archaea</taxon>
        <taxon>Methanobacteriati</taxon>
        <taxon>Methanobacteriota</taxon>
        <taxon>Stenosarchaea group</taxon>
        <taxon>Methanomicrobia</taxon>
        <taxon>Methanosarcinales</taxon>
        <taxon>Methanosarcinaceae</taxon>
        <taxon>Methanosarcina</taxon>
    </lineage>
</organism>
<accession>A0A0F8S6L0</accession>
<dbReference type="AlphaFoldDB" id="A0A0F8S6L0"/>
<protein>
    <submittedName>
        <fullName evidence="1">Uncharacterized protein</fullName>
    </submittedName>
</protein>
<name>A0A0F8S6L0_METMZ</name>
<sequence>MFIIQNMIEKRKKGKHLENKETKASIIEFILENKEKVSEPAIRGRLKEKHNVIDQGTINKHLHSLWKELKCIERVPPIKQGIKSYWNITNIENLKNVKHEFPEILLNSYEKSIMIIFNERGYDIRKIENLDFYIELLLSVSLFDAFLGADVYELMGKSKKIYLRDGGDIKTKNYKYHLDNFLKMSEEVNPGYKISPFFEINRRHMSKEVFFKSFEGFQIKTDEMIKELEEAYKIYKEIDEDLDNKPGKILLEHFINHDIYKDLESPDEIKFFTDFKECRRKAFNIWQEEDPNFKNFDRYIELIHLEELKVNSEIIQKYKQPSMFYISENPDLIYDELKEAYKLSLIHI</sequence>
<comment type="caution">
    <text evidence="1">The sequence shown here is derived from an EMBL/GenBank/DDBJ whole genome shotgun (WGS) entry which is preliminary data.</text>
</comment>
<proteinExistence type="predicted"/>
<dbReference type="EMBL" id="JJQP01000073">
    <property type="protein sequence ID" value="KKH68929.1"/>
    <property type="molecule type" value="Genomic_DNA"/>
</dbReference>
<dbReference type="PATRIC" id="fig|2209.86.peg.904"/>
<evidence type="ECO:0000313" key="1">
    <source>
        <dbReference type="EMBL" id="KKH68929.1"/>
    </source>
</evidence>